<dbReference type="InterPro" id="IPR050317">
    <property type="entry name" value="Plant_Fungal_Acyltransferase"/>
</dbReference>
<dbReference type="InterPro" id="IPR023213">
    <property type="entry name" value="CAT-like_dom_sf"/>
</dbReference>
<dbReference type="Gene3D" id="3.30.559.10">
    <property type="entry name" value="Chloramphenicol acetyltransferase-like domain"/>
    <property type="match status" value="2"/>
</dbReference>
<dbReference type="PANTHER" id="PTHR31642">
    <property type="entry name" value="TRICHOTHECENE 3-O-ACETYLTRANSFERASE"/>
    <property type="match status" value="1"/>
</dbReference>
<organism evidence="3 4">
    <name type="scientific">Cymbomonas tetramitiformis</name>
    <dbReference type="NCBI Taxonomy" id="36881"/>
    <lineage>
        <taxon>Eukaryota</taxon>
        <taxon>Viridiplantae</taxon>
        <taxon>Chlorophyta</taxon>
        <taxon>Pyramimonadophyceae</taxon>
        <taxon>Pyramimonadales</taxon>
        <taxon>Pyramimonadaceae</taxon>
        <taxon>Cymbomonas</taxon>
    </lineage>
</organism>
<dbReference type="GO" id="GO:0016747">
    <property type="term" value="F:acyltransferase activity, transferring groups other than amino-acyl groups"/>
    <property type="evidence" value="ECO:0007669"/>
    <property type="project" value="TreeGrafter"/>
</dbReference>
<comment type="similarity">
    <text evidence="1">Belongs to the plant acyltransferase family.</text>
</comment>
<dbReference type="Pfam" id="PF02458">
    <property type="entry name" value="Transferase"/>
    <property type="match status" value="1"/>
</dbReference>
<protein>
    <submittedName>
        <fullName evidence="3">Uncharacterized protein</fullName>
    </submittedName>
</protein>
<accession>A0AAE0LGW4</accession>
<name>A0AAE0LGW4_9CHLO</name>
<comment type="caution">
    <text evidence="3">The sequence shown here is derived from an EMBL/GenBank/DDBJ whole genome shotgun (WGS) entry which is preliminary data.</text>
</comment>
<gene>
    <name evidence="3" type="ORF">CYMTET_7574</name>
</gene>
<dbReference type="PANTHER" id="PTHR31642:SF310">
    <property type="entry name" value="FATTY ALCOHOL:CAFFEOYL-COA ACYLTRANSFERASE"/>
    <property type="match status" value="1"/>
</dbReference>
<proteinExistence type="inferred from homology"/>
<sequence>MFTLTVHVGKESDKHREKLNSFAGFNRMSAAILAKYAPNFPPQAVTGGDCGEQADTTLAKQTSARLPESRSEHLVVEGASSATTETCIRIPDHLATGGTVVLSAFDLTNRGRPIPMMWFFDVTLDFAALLAALQQTLAAYPVLCGRYASPPSAIELSNVGVPVQICTASPDTPLSEALAPLPTSSSRTSPIFFSRAAHEIFVPTKEDMDPDLFSPDAPLLKVKITLFPSGGTAIGVLLQHSIVDADAEMAFVRNWSRVFRGLNLDPTPKHDRCAVDRLWAGELASGIDPGQDNTFKIKAVPIEAPSVPEFMGVLPMIGGDQVCVVPFPASALREMKAAACHALPGDQFVSTDDILAARAWQALCAMRCSQLGISSDSEAITTVSRACNVRQRTVPSLGTGFFGNAATQVWTELTVGDLLSMSPADVAQRLRTSLQAFQPEVVAARALWLHQKQHAGFKTTLAFDPDALTFIISSWRFDWEGADFNAKPLCFHHGAHTPVVAVILPRALGDGLNLYASGPRESLDQFAHMVTQNSK</sequence>
<evidence type="ECO:0000256" key="2">
    <source>
        <dbReference type="ARBA" id="ARBA00022679"/>
    </source>
</evidence>
<reference evidence="3 4" key="1">
    <citation type="journal article" date="2015" name="Genome Biol. Evol.">
        <title>Comparative Genomics of a Bacterivorous Green Alga Reveals Evolutionary Causalities and Consequences of Phago-Mixotrophic Mode of Nutrition.</title>
        <authorList>
            <person name="Burns J.A."/>
            <person name="Paasch A."/>
            <person name="Narechania A."/>
            <person name="Kim E."/>
        </authorList>
    </citation>
    <scope>NUCLEOTIDE SEQUENCE [LARGE SCALE GENOMIC DNA]</scope>
    <source>
        <strain evidence="3 4">PLY_AMNH</strain>
    </source>
</reference>
<evidence type="ECO:0000313" key="4">
    <source>
        <dbReference type="Proteomes" id="UP001190700"/>
    </source>
</evidence>
<keyword evidence="4" id="KW-1185">Reference proteome</keyword>
<dbReference type="Proteomes" id="UP001190700">
    <property type="component" value="Unassembled WGS sequence"/>
</dbReference>
<evidence type="ECO:0000256" key="1">
    <source>
        <dbReference type="ARBA" id="ARBA00009861"/>
    </source>
</evidence>
<evidence type="ECO:0000313" key="3">
    <source>
        <dbReference type="EMBL" id="KAK3284793.1"/>
    </source>
</evidence>
<dbReference type="EMBL" id="LGRX02002141">
    <property type="protein sequence ID" value="KAK3284793.1"/>
    <property type="molecule type" value="Genomic_DNA"/>
</dbReference>
<keyword evidence="2" id="KW-0808">Transferase</keyword>
<dbReference type="AlphaFoldDB" id="A0AAE0LGW4"/>